<comment type="caution">
    <text evidence="2">The sequence shown here is derived from an EMBL/GenBank/DDBJ whole genome shotgun (WGS) entry which is preliminary data.</text>
</comment>
<dbReference type="Pfam" id="PF00023">
    <property type="entry name" value="Ank"/>
    <property type="match status" value="1"/>
</dbReference>
<dbReference type="Pfam" id="PF12796">
    <property type="entry name" value="Ank_2"/>
    <property type="match status" value="2"/>
</dbReference>
<accession>A0A395NXQ7</accession>
<organism evidence="2 3">
    <name type="scientific">Trichoderma arundinaceum</name>
    <dbReference type="NCBI Taxonomy" id="490622"/>
    <lineage>
        <taxon>Eukaryota</taxon>
        <taxon>Fungi</taxon>
        <taxon>Dikarya</taxon>
        <taxon>Ascomycota</taxon>
        <taxon>Pezizomycotina</taxon>
        <taxon>Sordariomycetes</taxon>
        <taxon>Hypocreomycetidae</taxon>
        <taxon>Hypocreales</taxon>
        <taxon>Hypocreaceae</taxon>
        <taxon>Trichoderma</taxon>
    </lineage>
</organism>
<protein>
    <submittedName>
        <fullName evidence="2">Ankyrin repeat containing</fullName>
    </submittedName>
</protein>
<dbReference type="InterPro" id="IPR002110">
    <property type="entry name" value="Ankyrin_rpt"/>
</dbReference>
<evidence type="ECO:0000313" key="2">
    <source>
        <dbReference type="EMBL" id="RFU80834.1"/>
    </source>
</evidence>
<dbReference type="Proteomes" id="UP000266272">
    <property type="component" value="Unassembled WGS sequence"/>
</dbReference>
<keyword evidence="1" id="KW-0040">ANK repeat</keyword>
<evidence type="ECO:0000313" key="3">
    <source>
        <dbReference type="Proteomes" id="UP000266272"/>
    </source>
</evidence>
<dbReference type="PROSITE" id="PS50297">
    <property type="entry name" value="ANK_REP_REGION"/>
    <property type="match status" value="3"/>
</dbReference>
<feature type="repeat" description="ANK" evidence="1">
    <location>
        <begin position="595"/>
        <end position="627"/>
    </location>
</feature>
<dbReference type="SMART" id="SM00248">
    <property type="entry name" value="ANK"/>
    <property type="match status" value="6"/>
</dbReference>
<feature type="repeat" description="ANK" evidence="1">
    <location>
        <begin position="561"/>
        <end position="594"/>
    </location>
</feature>
<dbReference type="PANTHER" id="PTHR46224">
    <property type="entry name" value="ANKYRIN REPEAT FAMILY PROTEIN"/>
    <property type="match status" value="1"/>
</dbReference>
<dbReference type="InterPro" id="IPR036770">
    <property type="entry name" value="Ankyrin_rpt-contain_sf"/>
</dbReference>
<sequence length="793" mass="87564">MELSRGSFTGGAHIDPLSLSASTIAIVSFASQICISIASLRSECKSLPGRIHALSNEVADFELVLLQLASLVEGRDSLPENKYSAIPHLLKQARVKLNEVETIVNNLTRGYQKSRLPLVLMSTWRTDQARLKELQDDIRTWVTRITSEDMLRIRLDIQAISTTTTEASRAQSALGERFITSLAGVDERIARVEQMLQHQANILQMNQFIQVQSAYGTNLPPKKRRTMPMKPESFAMNPEQLNLGIRVTPSSIACRAQCPCSCHSQSNSASPAFLNNLLGRLFIGYAGLPAMSPKCDNPECQGSRSSKISLEYWFPASFWSRILRMELSFHHAAGPSLQLDMLRIIPDNSQCINFAVDGNISGLKFLFDRGLASPRDVSSTRGYSLLRWALYSKQYETCKFLLQAGADVDYRPIGAFDNSPRIKACHFLLEGNLSEPAVDALRAITKGNEYLDDFIDDSRFTKTHRIILGLSSSDLEAELLLHPEDIDVQDSMGRTALAWAAARNDSRAVVTLLRYGADPNIIDVQISGALSNAAAQGHTACVKLLLDAGADPDPPLPRGIKKGGPLNVAARNANDPLLVKILLDFGADVNQAGVDGKTALFHAAQKDDASLAILLLEYGAEINMSSTTGDTPLTTAITHNSHHVLRLFLERWHEYSECPRLKGPHLLNITALYADLKTIDILANTNHFRLKYDKNYALGDFRKTLSERKDATDKLNFAFNELLNIFEDGSPISQLDESLLEAGQAHCTSPMSPTWEKACISQQQTDDEDSDDLFQDALDHLKEDSPRSSIDGI</sequence>
<dbReference type="EMBL" id="PXOA01000087">
    <property type="protein sequence ID" value="RFU80834.1"/>
    <property type="molecule type" value="Genomic_DNA"/>
</dbReference>
<evidence type="ECO:0000256" key="1">
    <source>
        <dbReference type="PROSITE-ProRule" id="PRU00023"/>
    </source>
</evidence>
<name>A0A395NXQ7_TRIAR</name>
<dbReference type="PROSITE" id="PS50088">
    <property type="entry name" value="ANK_REPEAT"/>
    <property type="match status" value="4"/>
</dbReference>
<feature type="repeat" description="ANK" evidence="1">
    <location>
        <begin position="381"/>
        <end position="413"/>
    </location>
</feature>
<dbReference type="OrthoDB" id="341259at2759"/>
<dbReference type="AlphaFoldDB" id="A0A395NXQ7"/>
<feature type="repeat" description="ANK" evidence="1">
    <location>
        <begin position="492"/>
        <end position="524"/>
    </location>
</feature>
<gene>
    <name evidence="2" type="ORF">TARUN_1399</name>
</gene>
<proteinExistence type="predicted"/>
<dbReference type="PANTHER" id="PTHR46224:SF64">
    <property type="entry name" value="IQ MOTIF AND ANKYRIN REPEAT DOMAIN-CONTAINING PROTEIN 1"/>
    <property type="match status" value="1"/>
</dbReference>
<dbReference type="STRING" id="490622.A0A395NXQ7"/>
<reference evidence="2 3" key="1">
    <citation type="journal article" date="2018" name="PLoS Pathog.">
        <title>Evolution of structural diversity of trichothecenes, a family of toxins produced by plant pathogenic and entomopathogenic fungi.</title>
        <authorList>
            <person name="Proctor R.H."/>
            <person name="McCormick S.P."/>
            <person name="Kim H.S."/>
            <person name="Cardoza R.E."/>
            <person name="Stanley A.M."/>
            <person name="Lindo L."/>
            <person name="Kelly A."/>
            <person name="Brown D.W."/>
            <person name="Lee T."/>
            <person name="Vaughan M.M."/>
            <person name="Alexander N.J."/>
            <person name="Busman M."/>
            <person name="Gutierrez S."/>
        </authorList>
    </citation>
    <scope>NUCLEOTIDE SEQUENCE [LARGE SCALE GENOMIC DNA]</scope>
    <source>
        <strain evidence="2 3">IBT 40837</strain>
    </source>
</reference>
<keyword evidence="3" id="KW-1185">Reference proteome</keyword>
<dbReference type="InterPro" id="IPR051616">
    <property type="entry name" value="Cul2-RING_E3_ligase_SR"/>
</dbReference>
<dbReference type="SUPFAM" id="SSF48403">
    <property type="entry name" value="Ankyrin repeat"/>
    <property type="match status" value="1"/>
</dbReference>
<dbReference type="Gene3D" id="1.25.40.20">
    <property type="entry name" value="Ankyrin repeat-containing domain"/>
    <property type="match status" value="2"/>
</dbReference>